<evidence type="ECO:0000256" key="1">
    <source>
        <dbReference type="ARBA" id="ARBA00010149"/>
    </source>
</evidence>
<keyword evidence="2" id="KW-1015">Disulfide bond</keyword>
<comment type="similarity">
    <text evidence="1">Belongs to the MEG family.</text>
</comment>
<reference evidence="5" key="1">
    <citation type="journal article" date="2012" name="Nat. Biotechnol.">
        <title>Reference genome sequence of the model plant Setaria.</title>
        <authorList>
            <person name="Bennetzen J.L."/>
            <person name="Schmutz J."/>
            <person name="Wang H."/>
            <person name="Percifield R."/>
            <person name="Hawkins J."/>
            <person name="Pontaroli A.C."/>
            <person name="Estep M."/>
            <person name="Feng L."/>
            <person name="Vaughn J.N."/>
            <person name="Grimwood J."/>
            <person name="Jenkins J."/>
            <person name="Barry K."/>
            <person name="Lindquist E."/>
            <person name="Hellsten U."/>
            <person name="Deshpande S."/>
            <person name="Wang X."/>
            <person name="Wu X."/>
            <person name="Mitros T."/>
            <person name="Triplett J."/>
            <person name="Yang X."/>
            <person name="Ye C.Y."/>
            <person name="Mauro-Herrera M."/>
            <person name="Wang L."/>
            <person name="Li P."/>
            <person name="Sharma M."/>
            <person name="Sharma R."/>
            <person name="Ronald P.C."/>
            <person name="Panaud O."/>
            <person name="Kellogg E.A."/>
            <person name="Brutnell T.P."/>
            <person name="Doust A.N."/>
            <person name="Tuskan G.A."/>
            <person name="Rokhsar D."/>
            <person name="Devos K.M."/>
        </authorList>
    </citation>
    <scope>NUCLEOTIDE SEQUENCE [LARGE SCALE GENOMIC DNA]</scope>
    <source>
        <strain evidence="5">Yugu1</strain>
    </source>
</reference>
<feature type="signal peptide" evidence="3">
    <location>
        <begin position="1"/>
        <end position="28"/>
    </location>
</feature>
<dbReference type="InterPro" id="IPR056205">
    <property type="entry name" value="Meg"/>
</dbReference>
<dbReference type="EMBL" id="CM003529">
    <property type="protein sequence ID" value="RCV09839.1"/>
    <property type="molecule type" value="Genomic_DNA"/>
</dbReference>
<dbReference type="KEGG" id="sita:101753876"/>
<dbReference type="AlphaFoldDB" id="A0A368PW20"/>
<protein>
    <recommendedName>
        <fullName evidence="4">Meg domain-containing protein</fullName>
    </recommendedName>
</protein>
<evidence type="ECO:0000256" key="3">
    <source>
        <dbReference type="SAM" id="SignalP"/>
    </source>
</evidence>
<dbReference type="STRING" id="4555.A0A368PW20"/>
<proteinExistence type="inferred from homology"/>
<evidence type="ECO:0000259" key="4">
    <source>
        <dbReference type="Pfam" id="PF24153"/>
    </source>
</evidence>
<dbReference type="Pfam" id="PF24153">
    <property type="entry name" value="Meg"/>
    <property type="match status" value="1"/>
</dbReference>
<reference evidence="5" key="2">
    <citation type="submission" date="2015-07" db="EMBL/GenBank/DDBJ databases">
        <authorList>
            <person name="Noorani M."/>
        </authorList>
    </citation>
    <scope>NUCLEOTIDE SEQUENCE</scope>
    <source>
        <strain evidence="5">Yugu1</strain>
    </source>
</reference>
<keyword evidence="3" id="KW-0732">Signal</keyword>
<evidence type="ECO:0000256" key="2">
    <source>
        <dbReference type="ARBA" id="ARBA00023157"/>
    </source>
</evidence>
<accession>A0A368PW20</accession>
<sequence>MEKYAKHMNALVFFALLLLGSFAVHAQGEGIDETGAPAPAFAQLGSSARCAESNQRPCGDNCYCCVNGGRCPHCCFATLAQCSKAC</sequence>
<evidence type="ECO:0000313" key="5">
    <source>
        <dbReference type="EMBL" id="RCV09839.1"/>
    </source>
</evidence>
<feature type="chain" id="PRO_5016653239" description="Meg domain-containing protein" evidence="3">
    <location>
        <begin position="29"/>
        <end position="86"/>
    </location>
</feature>
<name>A0A368PW20_SETIT</name>
<gene>
    <name evidence="5" type="ORF">SETIT_2G061800v2</name>
</gene>
<feature type="domain" description="Meg" evidence="4">
    <location>
        <begin position="1"/>
        <end position="86"/>
    </location>
</feature>
<organism evidence="5">
    <name type="scientific">Setaria italica</name>
    <name type="common">Foxtail millet</name>
    <name type="synonym">Panicum italicum</name>
    <dbReference type="NCBI Taxonomy" id="4555"/>
    <lineage>
        <taxon>Eukaryota</taxon>
        <taxon>Viridiplantae</taxon>
        <taxon>Streptophyta</taxon>
        <taxon>Embryophyta</taxon>
        <taxon>Tracheophyta</taxon>
        <taxon>Spermatophyta</taxon>
        <taxon>Magnoliopsida</taxon>
        <taxon>Liliopsida</taxon>
        <taxon>Poales</taxon>
        <taxon>Poaceae</taxon>
        <taxon>PACMAD clade</taxon>
        <taxon>Panicoideae</taxon>
        <taxon>Panicodae</taxon>
        <taxon>Paniceae</taxon>
        <taxon>Cenchrinae</taxon>
        <taxon>Setaria</taxon>
    </lineage>
</organism>